<comment type="caution">
    <text evidence="2">The sequence shown here is derived from an EMBL/GenBank/DDBJ whole genome shotgun (WGS) entry which is preliminary data.</text>
</comment>
<protein>
    <submittedName>
        <fullName evidence="2">Uncharacterized protein</fullName>
    </submittedName>
</protein>
<keyword evidence="1" id="KW-0732">Signal</keyword>
<accession>A0AAD9YJM7</accession>
<sequence length="106" mass="11548">MQIKSLAILTAITGLSFVAAAPAPDSTQPFVPSYSDFPEGILPLDFSIAVEAGNNTLQRRDCPGRDIWSCISIMGQVCIWTCGFRNNFQCLVGCPQQAQSDCQDWC</sequence>
<feature type="signal peptide" evidence="1">
    <location>
        <begin position="1"/>
        <end position="20"/>
    </location>
</feature>
<gene>
    <name evidence="2" type="ORF">CKAH01_04406</name>
</gene>
<dbReference type="EMBL" id="VYYT01000101">
    <property type="protein sequence ID" value="KAK2770063.1"/>
    <property type="molecule type" value="Genomic_DNA"/>
</dbReference>
<feature type="chain" id="PRO_5041907775" evidence="1">
    <location>
        <begin position="21"/>
        <end position="106"/>
    </location>
</feature>
<keyword evidence="3" id="KW-1185">Reference proteome</keyword>
<dbReference type="AlphaFoldDB" id="A0AAD9YJM7"/>
<dbReference type="Proteomes" id="UP001281614">
    <property type="component" value="Unassembled WGS sequence"/>
</dbReference>
<proteinExistence type="predicted"/>
<name>A0AAD9YJM7_COLKA</name>
<reference evidence="2" key="1">
    <citation type="submission" date="2023-02" db="EMBL/GenBank/DDBJ databases">
        <title>Colletotrichum kahawae CIFC_Que2 genome sequencing and assembly.</title>
        <authorList>
            <person name="Baroncelli R."/>
        </authorList>
    </citation>
    <scope>NUCLEOTIDE SEQUENCE</scope>
    <source>
        <strain evidence="2">CIFC_Que2</strain>
    </source>
</reference>
<evidence type="ECO:0000313" key="2">
    <source>
        <dbReference type="EMBL" id="KAK2770063.1"/>
    </source>
</evidence>
<evidence type="ECO:0000313" key="3">
    <source>
        <dbReference type="Proteomes" id="UP001281614"/>
    </source>
</evidence>
<evidence type="ECO:0000256" key="1">
    <source>
        <dbReference type="SAM" id="SignalP"/>
    </source>
</evidence>
<organism evidence="2 3">
    <name type="scientific">Colletotrichum kahawae</name>
    <name type="common">Coffee berry disease fungus</name>
    <dbReference type="NCBI Taxonomy" id="34407"/>
    <lineage>
        <taxon>Eukaryota</taxon>
        <taxon>Fungi</taxon>
        <taxon>Dikarya</taxon>
        <taxon>Ascomycota</taxon>
        <taxon>Pezizomycotina</taxon>
        <taxon>Sordariomycetes</taxon>
        <taxon>Hypocreomycetidae</taxon>
        <taxon>Glomerellales</taxon>
        <taxon>Glomerellaceae</taxon>
        <taxon>Colletotrichum</taxon>
        <taxon>Colletotrichum gloeosporioides species complex</taxon>
    </lineage>
</organism>